<dbReference type="RefSeq" id="WP_199469712.1">
    <property type="nucleotide sequence ID" value="NZ_JAEMNX010000023.1"/>
</dbReference>
<feature type="region of interest" description="Disordered" evidence="1">
    <location>
        <begin position="51"/>
        <end position="73"/>
    </location>
</feature>
<evidence type="ECO:0000256" key="1">
    <source>
        <dbReference type="SAM" id="MobiDB-lite"/>
    </source>
</evidence>
<protein>
    <submittedName>
        <fullName evidence="2">Uncharacterized protein</fullName>
    </submittedName>
</protein>
<evidence type="ECO:0000313" key="3">
    <source>
        <dbReference type="Proteomes" id="UP000628710"/>
    </source>
</evidence>
<reference evidence="2" key="1">
    <citation type="submission" date="2020-12" db="EMBL/GenBank/DDBJ databases">
        <title>Marinomonas arctica sp. nov., a psychrotolerant bacterium isolated from the Arctic.</title>
        <authorList>
            <person name="Zhang Y."/>
        </authorList>
    </citation>
    <scope>NUCLEOTIDE SEQUENCE</scope>
    <source>
        <strain evidence="2">C1424</strain>
    </source>
</reference>
<keyword evidence="3" id="KW-1185">Reference proteome</keyword>
<sequence>MKAGTSGLFSLVTAQSHDIKAESGCKKVNRQDQQDRKAICHILLLSEKSQMLKQRKRPKPLSMAPKPCGKTTL</sequence>
<organism evidence="2 3">
    <name type="scientific">Marinomonas transparens</name>
    <dbReference type="NCBI Taxonomy" id="2795388"/>
    <lineage>
        <taxon>Bacteria</taxon>
        <taxon>Pseudomonadati</taxon>
        <taxon>Pseudomonadota</taxon>
        <taxon>Gammaproteobacteria</taxon>
        <taxon>Oceanospirillales</taxon>
        <taxon>Oceanospirillaceae</taxon>
        <taxon>Marinomonas</taxon>
    </lineage>
</organism>
<name>A0A934JYK3_9GAMM</name>
<proteinExistence type="predicted"/>
<comment type="caution">
    <text evidence="2">The sequence shown here is derived from an EMBL/GenBank/DDBJ whole genome shotgun (WGS) entry which is preliminary data.</text>
</comment>
<dbReference type="AlphaFoldDB" id="A0A934JYK3"/>
<dbReference type="EMBL" id="JAEMNX010000023">
    <property type="protein sequence ID" value="MBJ7539307.1"/>
    <property type="molecule type" value="Genomic_DNA"/>
</dbReference>
<evidence type="ECO:0000313" key="2">
    <source>
        <dbReference type="EMBL" id="MBJ7539307.1"/>
    </source>
</evidence>
<gene>
    <name evidence="2" type="ORF">I8J31_16640</name>
</gene>
<dbReference type="Proteomes" id="UP000628710">
    <property type="component" value="Unassembled WGS sequence"/>
</dbReference>
<accession>A0A934JYK3</accession>